<dbReference type="PRINTS" id="PR00598">
    <property type="entry name" value="HTHMARR"/>
</dbReference>
<dbReference type="Gene3D" id="1.10.10.10">
    <property type="entry name" value="Winged helix-like DNA-binding domain superfamily/Winged helix DNA-binding domain"/>
    <property type="match status" value="2"/>
</dbReference>
<dbReference type="KEGG" id="sro:Sros_3155"/>
<organism evidence="2 3">
    <name type="scientific">Streptosporangium roseum (strain ATCC 12428 / DSM 43021 / JCM 3005 / KCTC 9067 / NCIMB 10171 / NRRL 2505 / NI 9100)</name>
    <dbReference type="NCBI Taxonomy" id="479432"/>
    <lineage>
        <taxon>Bacteria</taxon>
        <taxon>Bacillati</taxon>
        <taxon>Actinomycetota</taxon>
        <taxon>Actinomycetes</taxon>
        <taxon>Streptosporangiales</taxon>
        <taxon>Streptosporangiaceae</taxon>
        <taxon>Streptosporangium</taxon>
    </lineage>
</organism>
<dbReference type="InterPro" id="IPR039422">
    <property type="entry name" value="MarR/SlyA-like"/>
</dbReference>
<dbReference type="PANTHER" id="PTHR33164">
    <property type="entry name" value="TRANSCRIPTIONAL REGULATOR, MARR FAMILY"/>
    <property type="match status" value="1"/>
</dbReference>
<dbReference type="PANTHER" id="PTHR33164:SF43">
    <property type="entry name" value="HTH-TYPE TRANSCRIPTIONAL REPRESSOR YETL"/>
    <property type="match status" value="1"/>
</dbReference>
<dbReference type="InterPro" id="IPR000835">
    <property type="entry name" value="HTH_MarR-typ"/>
</dbReference>
<dbReference type="Pfam" id="PF12802">
    <property type="entry name" value="MarR_2"/>
    <property type="match status" value="2"/>
</dbReference>
<proteinExistence type="predicted"/>
<gene>
    <name evidence="2" type="ordered locus">Sros_3155</name>
</gene>
<dbReference type="InterPro" id="IPR036390">
    <property type="entry name" value="WH_DNA-bd_sf"/>
</dbReference>
<dbReference type="RefSeq" id="WP_012889846.1">
    <property type="nucleotide sequence ID" value="NC_013595.1"/>
</dbReference>
<sequence>MTVTDDAGVGTPIEPRLAGHTGYLARLASQRAERCDLAALPSGRSPRDLAVLCVLAERPLSQARLGSLLEVNRTVMIAVIDGLESAGLVRRERDPADRRRYALRVTGEGAAALEEMRGSVRSAEKRLVAPLGPAGHRRLHELLRPIVPDLVDALPESVTGQTGFLLDRVSRRLRGQREQALRGLGIEPWCVRMLVALDSAQPCTQERLAGCMGVTGPTIVQAIDDLHSAGLILRDRNPADRREHVLRLTPEGERYLAEALKVEDGAQRDLADLLGDAEAAELNALLAALVTG</sequence>
<dbReference type="EMBL" id="CP001814">
    <property type="protein sequence ID" value="ACZ86101.1"/>
    <property type="molecule type" value="Genomic_DNA"/>
</dbReference>
<protein>
    <recommendedName>
        <fullName evidence="1">HTH marR-type domain-containing protein</fullName>
    </recommendedName>
</protein>
<reference evidence="2" key="1">
    <citation type="journal article" date="2010" name="Stand. Genomic Sci.">
        <title>Complete genome sequence of Streptosporangium roseum type strain (NI 9100).</title>
        <authorList>
            <person name="Nolan M."/>
            <person name="Sikorski J."/>
            <person name="Jando M."/>
            <person name="Lucas S."/>
            <person name="Lapidus A."/>
            <person name="Glavina Del Rio T."/>
            <person name="Chen F."/>
            <person name="Tice H."/>
            <person name="Pitluck S."/>
            <person name="Cheng J.F."/>
            <person name="Chertkov O."/>
            <person name="Sims D."/>
            <person name="Meincke L."/>
            <person name="Brettin T."/>
            <person name="Han C."/>
            <person name="Detter J.C."/>
            <person name="Bruce D."/>
            <person name="Goodwin L."/>
            <person name="Land M."/>
            <person name="Hauser L."/>
            <person name="Chang Y.J."/>
            <person name="Jeffries C.D."/>
            <person name="Ivanova N."/>
            <person name="Mavromatis K."/>
            <person name="Mikhailova N."/>
            <person name="Chen A."/>
            <person name="Palaniappan K."/>
            <person name="Chain P."/>
            <person name="Rohde M."/>
            <person name="Goker M."/>
            <person name="Bristow J."/>
            <person name="Eisen J.A."/>
            <person name="Markowitz V."/>
            <person name="Hugenholtz P."/>
            <person name="Kyrpides N.C."/>
            <person name="Klenk H.P."/>
        </authorList>
    </citation>
    <scope>NUCLEOTIDE SEQUENCE [LARGE SCALE GENOMIC DNA]</scope>
    <source>
        <strain evidence="2">DSM 43021</strain>
    </source>
</reference>
<dbReference type="HOGENOM" id="CLU_969504_0_0_11"/>
<dbReference type="OrthoDB" id="391755at2"/>
<dbReference type="SMART" id="SM00347">
    <property type="entry name" value="HTH_MARR"/>
    <property type="match status" value="2"/>
</dbReference>
<evidence type="ECO:0000313" key="3">
    <source>
        <dbReference type="Proteomes" id="UP000002029"/>
    </source>
</evidence>
<dbReference type="eggNOG" id="COG1846">
    <property type="taxonomic scope" value="Bacteria"/>
</dbReference>
<dbReference type="PROSITE" id="PS50995">
    <property type="entry name" value="HTH_MARR_2"/>
    <property type="match status" value="2"/>
</dbReference>
<name>D2BBN2_STRRD</name>
<evidence type="ECO:0000259" key="1">
    <source>
        <dbReference type="PROSITE" id="PS50995"/>
    </source>
</evidence>
<dbReference type="STRING" id="479432.Sros_3155"/>
<dbReference type="Proteomes" id="UP000002029">
    <property type="component" value="Chromosome"/>
</dbReference>
<dbReference type="InterPro" id="IPR036388">
    <property type="entry name" value="WH-like_DNA-bd_sf"/>
</dbReference>
<evidence type="ECO:0000313" key="2">
    <source>
        <dbReference type="EMBL" id="ACZ86101.1"/>
    </source>
</evidence>
<dbReference type="GO" id="GO:0006950">
    <property type="term" value="P:response to stress"/>
    <property type="evidence" value="ECO:0007669"/>
    <property type="project" value="TreeGrafter"/>
</dbReference>
<accession>D2BBN2</accession>
<dbReference type="GO" id="GO:0003700">
    <property type="term" value="F:DNA-binding transcription factor activity"/>
    <property type="evidence" value="ECO:0007669"/>
    <property type="project" value="InterPro"/>
</dbReference>
<feature type="domain" description="HTH marR-type" evidence="1">
    <location>
        <begin position="14"/>
        <end position="148"/>
    </location>
</feature>
<dbReference type="AlphaFoldDB" id="D2BBN2"/>
<dbReference type="SUPFAM" id="SSF46785">
    <property type="entry name" value="Winged helix' DNA-binding domain"/>
    <property type="match status" value="2"/>
</dbReference>
<keyword evidence="3" id="KW-1185">Reference proteome</keyword>
<feature type="domain" description="HTH marR-type" evidence="1">
    <location>
        <begin position="159"/>
        <end position="291"/>
    </location>
</feature>